<dbReference type="Pfam" id="PF10223">
    <property type="entry name" value="Menorin_N"/>
    <property type="match status" value="1"/>
</dbReference>
<reference evidence="5" key="1">
    <citation type="submission" date="2020-05" db="UniProtKB">
        <authorList>
            <consortium name="EnsemblMetazoa"/>
        </authorList>
    </citation>
    <scope>IDENTIFICATION</scope>
    <source>
        <strain evidence="5">MAF</strain>
    </source>
</reference>
<evidence type="ECO:0000256" key="3">
    <source>
        <dbReference type="SAM" id="Phobius"/>
    </source>
</evidence>
<feature type="domain" description="Menorin-like" evidence="4">
    <location>
        <begin position="88"/>
        <end position="343"/>
    </location>
</feature>
<dbReference type="Pfam" id="PF06910">
    <property type="entry name" value="MEA1"/>
    <property type="match status" value="1"/>
</dbReference>
<dbReference type="EnsemblMetazoa" id="AMEM017449-RA">
    <property type="protein sequence ID" value="AMEM017449-PA"/>
    <property type="gene ID" value="AMEM017449"/>
</dbReference>
<dbReference type="GO" id="GO:0005615">
    <property type="term" value="C:extracellular space"/>
    <property type="evidence" value="ECO:0007669"/>
    <property type="project" value="TreeGrafter"/>
</dbReference>
<dbReference type="Proteomes" id="UP000075903">
    <property type="component" value="Unassembled WGS sequence"/>
</dbReference>
<feature type="compositionally biased region" description="Polar residues" evidence="2">
    <location>
        <begin position="26"/>
        <end position="35"/>
    </location>
</feature>
<protein>
    <recommendedName>
        <fullName evidence="4">Menorin-like domain-containing protein</fullName>
    </recommendedName>
</protein>
<feature type="region of interest" description="Disordered" evidence="2">
    <location>
        <begin position="568"/>
        <end position="610"/>
    </location>
</feature>
<name>A0A182VME9_ANOME</name>
<evidence type="ECO:0000313" key="5">
    <source>
        <dbReference type="EnsemblMetazoa" id="AMEM017449-PA"/>
    </source>
</evidence>
<dbReference type="STRING" id="30066.A0A182VME9"/>
<keyword evidence="3" id="KW-1133">Transmembrane helix</keyword>
<evidence type="ECO:0000256" key="2">
    <source>
        <dbReference type="SAM" id="MobiDB-lite"/>
    </source>
</evidence>
<comment type="similarity">
    <text evidence="1">Belongs to the menorin family.</text>
</comment>
<keyword evidence="3" id="KW-0472">Membrane</keyword>
<feature type="compositionally biased region" description="Low complexity" evidence="2">
    <location>
        <begin position="592"/>
        <end position="610"/>
    </location>
</feature>
<proteinExistence type="inferred from homology"/>
<dbReference type="VEuPathDB" id="VectorBase:AMEM21_013756"/>
<feature type="region of interest" description="Disordered" evidence="2">
    <location>
        <begin position="17"/>
        <end position="41"/>
    </location>
</feature>
<organism evidence="5 6">
    <name type="scientific">Anopheles merus</name>
    <name type="common">Mosquito</name>
    <dbReference type="NCBI Taxonomy" id="30066"/>
    <lineage>
        <taxon>Eukaryota</taxon>
        <taxon>Metazoa</taxon>
        <taxon>Ecdysozoa</taxon>
        <taxon>Arthropoda</taxon>
        <taxon>Hexapoda</taxon>
        <taxon>Insecta</taxon>
        <taxon>Pterygota</taxon>
        <taxon>Neoptera</taxon>
        <taxon>Endopterygota</taxon>
        <taxon>Diptera</taxon>
        <taxon>Nematocera</taxon>
        <taxon>Culicoidea</taxon>
        <taxon>Culicidae</taxon>
        <taxon>Anophelinae</taxon>
        <taxon>Anopheles</taxon>
    </lineage>
</organism>
<evidence type="ECO:0000259" key="4">
    <source>
        <dbReference type="Pfam" id="PF10223"/>
    </source>
</evidence>
<dbReference type="AlphaFoldDB" id="A0A182VME9"/>
<dbReference type="InterPro" id="IPR019356">
    <property type="entry name" value="Menorin_dom"/>
</dbReference>
<feature type="transmembrane region" description="Helical" evidence="3">
    <location>
        <begin position="47"/>
        <end position="65"/>
    </location>
</feature>
<feature type="compositionally biased region" description="Polar residues" evidence="2">
    <location>
        <begin position="576"/>
        <end position="591"/>
    </location>
</feature>
<accession>A0A182VME9</accession>
<keyword evidence="6" id="KW-1185">Reference proteome</keyword>
<evidence type="ECO:0000256" key="1">
    <source>
        <dbReference type="ARBA" id="ARBA00044953"/>
    </source>
</evidence>
<dbReference type="VEuPathDB" id="VectorBase:AMEM21_004236"/>
<dbReference type="VEuPathDB" id="VectorBase:AMEM017449"/>
<dbReference type="PANTHER" id="PTHR21184">
    <property type="entry name" value="MENORIN (DENDRITIC BRANCHING PROTEIN)"/>
    <property type="match status" value="1"/>
</dbReference>
<sequence>MSRSPKANHYAEKFTVQPEKSHLRKCQSSNLTTHPDNNHNNNNSRPFVYIPALPSVHVWLLFYFFRDNPKRANLFQTSRNSVADAKANLTKITWAHAVNDAEFLTRVLASDVQFIEADISLGYLKDDVNKEREIPIMAHPPATESDISLETFLQRILQFNREASDPTKVKGVKLDFKSIGAFERSIDIIRASYDMTAFDTWINADILPGPVDNTATVPVDPTRFFTAARRLGKATLSIGWTTRWGPDFSEGLYTEAQVDAMIDAIRANGIDKVGNAITFPVRGGIVANSVNNMIRLFCALKDTNNVTFTIWSSANDAVNVEKLREFIFTTGLDRTYVDVPDDLHKKLHLDENAFSNTCKKTLQARVNSFTAQLSFGLHQTKRQKASCFPYQCFVYFQFGRKYTNRLSLTSEKMGLPDLPGQPEDDSAFTMDENNTVHLEPLSEDESDNESMDANGYAGYQPLNMDELNHPNRRPSLMEDEAESGVGEGESVGLDVANNSINADFLNVDVWNAPRPNELNIELDSSKAAEIVNVMAGIKLPTTAVPEWARGVPEEEWKENLLQRIRQRQQTDVDDGCSTSFTVGSSCPTIPNSSSSSSSAGGDGSSSSTRT</sequence>
<evidence type="ECO:0000313" key="6">
    <source>
        <dbReference type="Proteomes" id="UP000075903"/>
    </source>
</evidence>
<keyword evidence="3" id="KW-0812">Transmembrane</keyword>
<dbReference type="PANTHER" id="PTHR21184:SF6">
    <property type="entry name" value="CONSERVED PLASMA MEMBRANE PROTEIN"/>
    <property type="match status" value="1"/>
</dbReference>